<keyword evidence="3" id="KW-1185">Reference proteome</keyword>
<dbReference type="EMBL" id="KN817525">
    <property type="protein sequence ID" value="KJA27026.1"/>
    <property type="molecule type" value="Genomic_DNA"/>
</dbReference>
<feature type="compositionally biased region" description="Low complexity" evidence="1">
    <location>
        <begin position="162"/>
        <end position="177"/>
    </location>
</feature>
<organism evidence="2 3">
    <name type="scientific">Hypholoma sublateritium (strain FD-334 SS-4)</name>
    <dbReference type="NCBI Taxonomy" id="945553"/>
    <lineage>
        <taxon>Eukaryota</taxon>
        <taxon>Fungi</taxon>
        <taxon>Dikarya</taxon>
        <taxon>Basidiomycota</taxon>
        <taxon>Agaricomycotina</taxon>
        <taxon>Agaricomycetes</taxon>
        <taxon>Agaricomycetidae</taxon>
        <taxon>Agaricales</taxon>
        <taxon>Agaricineae</taxon>
        <taxon>Strophariaceae</taxon>
        <taxon>Hypholoma</taxon>
    </lineage>
</organism>
<accession>A0A0D2PEL2</accession>
<protein>
    <submittedName>
        <fullName evidence="2">Uncharacterized protein</fullName>
    </submittedName>
</protein>
<evidence type="ECO:0000313" key="2">
    <source>
        <dbReference type="EMBL" id="KJA27026.1"/>
    </source>
</evidence>
<dbReference type="OrthoDB" id="3258136at2759"/>
<evidence type="ECO:0000256" key="1">
    <source>
        <dbReference type="SAM" id="MobiDB-lite"/>
    </source>
</evidence>
<feature type="compositionally biased region" description="Low complexity" evidence="1">
    <location>
        <begin position="189"/>
        <end position="199"/>
    </location>
</feature>
<reference evidence="3" key="1">
    <citation type="submission" date="2014-04" db="EMBL/GenBank/DDBJ databases">
        <title>Evolutionary Origins and Diversification of the Mycorrhizal Mutualists.</title>
        <authorList>
            <consortium name="DOE Joint Genome Institute"/>
            <consortium name="Mycorrhizal Genomics Consortium"/>
            <person name="Kohler A."/>
            <person name="Kuo A."/>
            <person name="Nagy L.G."/>
            <person name="Floudas D."/>
            <person name="Copeland A."/>
            <person name="Barry K.W."/>
            <person name="Cichocki N."/>
            <person name="Veneault-Fourrey C."/>
            <person name="LaButti K."/>
            <person name="Lindquist E.A."/>
            <person name="Lipzen A."/>
            <person name="Lundell T."/>
            <person name="Morin E."/>
            <person name="Murat C."/>
            <person name="Riley R."/>
            <person name="Ohm R."/>
            <person name="Sun H."/>
            <person name="Tunlid A."/>
            <person name="Henrissat B."/>
            <person name="Grigoriev I.V."/>
            <person name="Hibbett D.S."/>
            <person name="Martin F."/>
        </authorList>
    </citation>
    <scope>NUCLEOTIDE SEQUENCE [LARGE SCALE GENOMIC DNA]</scope>
    <source>
        <strain evidence="3">FD-334 SS-4</strain>
    </source>
</reference>
<evidence type="ECO:0000313" key="3">
    <source>
        <dbReference type="Proteomes" id="UP000054270"/>
    </source>
</evidence>
<proteinExistence type="predicted"/>
<feature type="compositionally biased region" description="Low complexity" evidence="1">
    <location>
        <begin position="38"/>
        <end position="48"/>
    </location>
</feature>
<dbReference type="AlphaFoldDB" id="A0A0D2PEL2"/>
<dbReference type="OMA" id="CAYEITT"/>
<name>A0A0D2PEL2_HYPSF</name>
<feature type="region of interest" description="Disordered" evidence="1">
    <location>
        <begin position="159"/>
        <end position="209"/>
    </location>
</feature>
<gene>
    <name evidence="2" type="ORF">HYPSUDRAFT_35544</name>
</gene>
<dbReference type="STRING" id="945553.A0A0D2PEL2"/>
<sequence>MLNTSLIDVATGERAYNIVTALSPPVEEAEGPPEIPEHASSSSHNVSSSSASFLKKSAPALSPEDLKGERRQTTITDAFGDILANISWNGRRPDITIANEKVGALTDLFGSSTVRFMPKILAIPTRFDTEYVWTATPDSLTLFDYDTETVKGSFHQNAIRIPSGSKTPKPKLSSPSKFRLTSPSTHFLSARSPSSRASPHSIPEEAVHDTKSPECAKSTFIPTHLPGLGSCYLEFTPHPLAQDIEIILSFLMMEILRRGRFSLTPYTFERPKLWQFKEARDLFMRRLRRNTI</sequence>
<feature type="region of interest" description="Disordered" evidence="1">
    <location>
        <begin position="25"/>
        <end position="48"/>
    </location>
</feature>
<dbReference type="Proteomes" id="UP000054270">
    <property type="component" value="Unassembled WGS sequence"/>
</dbReference>